<dbReference type="InterPro" id="IPR036412">
    <property type="entry name" value="HAD-like_sf"/>
</dbReference>
<keyword evidence="5 9" id="KW-0547">Nucleotide-binding</keyword>
<dbReference type="AlphaFoldDB" id="A0A1W0X4G4"/>
<organism evidence="11 12">
    <name type="scientific">Hypsibius exemplaris</name>
    <name type="common">Freshwater tardigrade</name>
    <dbReference type="NCBI Taxonomy" id="2072580"/>
    <lineage>
        <taxon>Eukaryota</taxon>
        <taxon>Metazoa</taxon>
        <taxon>Ecdysozoa</taxon>
        <taxon>Tardigrada</taxon>
        <taxon>Eutardigrada</taxon>
        <taxon>Parachela</taxon>
        <taxon>Hypsibioidea</taxon>
        <taxon>Hypsibiidae</taxon>
        <taxon>Hypsibius</taxon>
    </lineage>
</organism>
<dbReference type="Pfam" id="PF05822">
    <property type="entry name" value="UMPH-1"/>
    <property type="match status" value="1"/>
</dbReference>
<evidence type="ECO:0000256" key="8">
    <source>
        <dbReference type="ARBA" id="ARBA00023080"/>
    </source>
</evidence>
<evidence type="ECO:0000256" key="2">
    <source>
        <dbReference type="ARBA" id="ARBA00008389"/>
    </source>
</evidence>
<dbReference type="GO" id="GO:0000166">
    <property type="term" value="F:nucleotide binding"/>
    <property type="evidence" value="ECO:0007669"/>
    <property type="project" value="UniProtKB-KW"/>
</dbReference>
<evidence type="ECO:0000313" key="12">
    <source>
        <dbReference type="Proteomes" id="UP000192578"/>
    </source>
</evidence>
<dbReference type="GO" id="GO:0009117">
    <property type="term" value="P:nucleotide metabolic process"/>
    <property type="evidence" value="ECO:0007669"/>
    <property type="project" value="UniProtKB-KW"/>
</dbReference>
<dbReference type="GO" id="GO:0008253">
    <property type="term" value="F:5'-nucleotidase activity"/>
    <property type="evidence" value="ECO:0007669"/>
    <property type="project" value="UniProtKB-EC"/>
</dbReference>
<dbReference type="EC" id="3.1.3.5" evidence="3 9"/>
<dbReference type="SUPFAM" id="SSF56784">
    <property type="entry name" value="HAD-like"/>
    <property type="match status" value="1"/>
</dbReference>
<comment type="catalytic activity">
    <reaction evidence="1 9">
        <text>a ribonucleoside 5'-phosphate + H2O = a ribonucleoside + phosphate</text>
        <dbReference type="Rhea" id="RHEA:12484"/>
        <dbReference type="ChEBI" id="CHEBI:15377"/>
        <dbReference type="ChEBI" id="CHEBI:18254"/>
        <dbReference type="ChEBI" id="CHEBI:43474"/>
        <dbReference type="ChEBI" id="CHEBI:58043"/>
        <dbReference type="EC" id="3.1.3.5"/>
    </reaction>
</comment>
<keyword evidence="12" id="KW-1185">Reference proteome</keyword>
<dbReference type="SFLD" id="SFLDS00003">
    <property type="entry name" value="Haloacid_Dehalogenase"/>
    <property type="match status" value="1"/>
</dbReference>
<keyword evidence="8 9" id="KW-0546">Nucleotide metabolism</keyword>
<evidence type="ECO:0000256" key="4">
    <source>
        <dbReference type="ARBA" id="ARBA00022723"/>
    </source>
</evidence>
<dbReference type="GO" id="GO:0005737">
    <property type="term" value="C:cytoplasm"/>
    <property type="evidence" value="ECO:0007669"/>
    <property type="project" value="UniProtKB-SubCell"/>
</dbReference>
<comment type="caution">
    <text evidence="11">The sequence shown here is derived from an EMBL/GenBank/DDBJ whole genome shotgun (WGS) entry which is preliminary data.</text>
</comment>
<evidence type="ECO:0000256" key="10">
    <source>
        <dbReference type="SAM" id="MobiDB-lite"/>
    </source>
</evidence>
<dbReference type="OrthoDB" id="10014216at2759"/>
<dbReference type="PANTHER" id="PTHR13045:SF0">
    <property type="entry name" value="7-METHYLGUANOSINE PHOSPHATE-SPECIFIC 5'-NUCLEOTIDASE"/>
    <property type="match status" value="1"/>
</dbReference>
<feature type="region of interest" description="Disordered" evidence="10">
    <location>
        <begin position="1"/>
        <end position="22"/>
    </location>
</feature>
<gene>
    <name evidence="11" type="ORF">BV898_03560</name>
</gene>
<dbReference type="FunFam" id="1.10.150.340:FF:000001">
    <property type="entry name" value="Cytosolic 5-nucleotidase 3-like"/>
    <property type="match status" value="1"/>
</dbReference>
<reference evidence="12" key="1">
    <citation type="submission" date="2017-01" db="EMBL/GenBank/DDBJ databases">
        <title>Comparative genomics of anhydrobiosis in the tardigrade Hypsibius dujardini.</title>
        <authorList>
            <person name="Yoshida Y."/>
            <person name="Koutsovoulos G."/>
            <person name="Laetsch D."/>
            <person name="Stevens L."/>
            <person name="Kumar S."/>
            <person name="Horikawa D."/>
            <person name="Ishino K."/>
            <person name="Komine S."/>
            <person name="Tomita M."/>
            <person name="Blaxter M."/>
            <person name="Arakawa K."/>
        </authorList>
    </citation>
    <scope>NUCLEOTIDE SEQUENCE [LARGE SCALE GENOMIC DNA]</scope>
    <source>
        <strain evidence="12">Z151</strain>
    </source>
</reference>
<dbReference type="GO" id="GO:0000287">
    <property type="term" value="F:magnesium ion binding"/>
    <property type="evidence" value="ECO:0007669"/>
    <property type="project" value="InterPro"/>
</dbReference>
<dbReference type="Gene3D" id="1.10.150.340">
    <property type="entry name" value="Pyrimidine 5'-nucleotidase (UMPH-1), N-terminal domain"/>
    <property type="match status" value="1"/>
</dbReference>
<evidence type="ECO:0000313" key="11">
    <source>
        <dbReference type="EMBL" id="OQV22383.1"/>
    </source>
</evidence>
<evidence type="ECO:0000256" key="3">
    <source>
        <dbReference type="ARBA" id="ARBA00012643"/>
    </source>
</evidence>
<evidence type="ECO:0000256" key="9">
    <source>
        <dbReference type="RuleBase" id="RU361276"/>
    </source>
</evidence>
<dbReference type="InterPro" id="IPR023214">
    <property type="entry name" value="HAD_sf"/>
</dbReference>
<feature type="compositionally biased region" description="Gly residues" evidence="10">
    <location>
        <begin position="1"/>
        <end position="16"/>
    </location>
</feature>
<dbReference type="PANTHER" id="PTHR13045">
    <property type="entry name" value="5'-NUCLEOTIDASE"/>
    <property type="match status" value="1"/>
</dbReference>
<comment type="subcellular location">
    <subcellularLocation>
        <location evidence="9">Cytoplasm</location>
    </subcellularLocation>
</comment>
<evidence type="ECO:0000256" key="6">
    <source>
        <dbReference type="ARBA" id="ARBA00022801"/>
    </source>
</evidence>
<dbReference type="NCBIfam" id="TIGR01544">
    <property type="entry name" value="HAD-SF-IE"/>
    <property type="match status" value="1"/>
</dbReference>
<keyword evidence="9" id="KW-0963">Cytoplasm</keyword>
<keyword evidence="4" id="KW-0479">Metal-binding</keyword>
<dbReference type="InterPro" id="IPR006434">
    <property type="entry name" value="Pyrimidine_nucleotidase_eu"/>
</dbReference>
<keyword evidence="7" id="KW-0460">Magnesium</keyword>
<dbReference type="EMBL" id="MTYJ01000017">
    <property type="protein sequence ID" value="OQV22383.1"/>
    <property type="molecule type" value="Genomic_DNA"/>
</dbReference>
<proteinExistence type="inferred from homology"/>
<dbReference type="SFLD" id="SFLDG01128">
    <property type="entry name" value="C1.4:_5'-Nucleotidase_Like"/>
    <property type="match status" value="1"/>
</dbReference>
<dbReference type="Gene3D" id="3.40.50.1000">
    <property type="entry name" value="HAD superfamily/HAD-like"/>
    <property type="match status" value="1"/>
</dbReference>
<accession>A0A1W0X4G4</accession>
<keyword evidence="6 9" id="KW-0378">Hydrolase</keyword>
<evidence type="ECO:0000256" key="5">
    <source>
        <dbReference type="ARBA" id="ARBA00022741"/>
    </source>
</evidence>
<protein>
    <recommendedName>
        <fullName evidence="3 9">5'-nucleotidase</fullName>
        <ecNumber evidence="3 9">3.1.3.5</ecNumber>
    </recommendedName>
</protein>
<evidence type="ECO:0000256" key="1">
    <source>
        <dbReference type="ARBA" id="ARBA00000815"/>
    </source>
</evidence>
<sequence>MPGFSGGGGGGGGGGNPSTSASHDVSPIFSTYGVPMAATAAVLGVLTYQAYRWYHLRSQRARMLLTRAKSSPGELPLMRPIVMDAAGEEKFRNFVRASKLPRQLKSALCRDGVFIGNPSKVVALLEKMIADGSECFQVVTDFDATLTRYHREGKRCDSSYGILDSNTLLPQWYRDEADRLRKKYYPIELDPLLTIEEKTPHMKDWWLQAHEALLKTNLHRDWLGKMVQQSSVELREKTGVLFAILEHCNVPLLIFSAGIGDLIKEVLNQKCTFNKFSPGQPMIVANYLKFDEKGALKGFAKELIHTFNKHEVFSHHQTDYFIKHEGRRNVLLMGDMMGDLRMADEMKTKENVLTIGFLNSKVEVCFPQYRDSFDIVLIDDQSHDIPIAIVEAVVQSKSPSA</sequence>
<name>A0A1W0X4G4_HYPEX</name>
<dbReference type="Proteomes" id="UP000192578">
    <property type="component" value="Unassembled WGS sequence"/>
</dbReference>
<comment type="similarity">
    <text evidence="2 9">Belongs to the pyrimidine 5'-nucleotidase family.</text>
</comment>
<evidence type="ECO:0000256" key="7">
    <source>
        <dbReference type="ARBA" id="ARBA00022842"/>
    </source>
</evidence>